<organism evidence="7 8">
    <name type="scientific">Agromyces mariniharenae</name>
    <dbReference type="NCBI Taxonomy" id="2604423"/>
    <lineage>
        <taxon>Bacteria</taxon>
        <taxon>Bacillati</taxon>
        <taxon>Actinomycetota</taxon>
        <taxon>Actinomycetes</taxon>
        <taxon>Micrococcales</taxon>
        <taxon>Microbacteriaceae</taxon>
        <taxon>Agromyces</taxon>
    </lineage>
</organism>
<reference evidence="7 8" key="1">
    <citation type="submission" date="2019-08" db="EMBL/GenBank/DDBJ databases">
        <authorList>
            <person name="Hu J."/>
        </authorList>
    </citation>
    <scope>NUCLEOTIDE SEQUENCE [LARGE SCALE GENOMIC DNA]</scope>
    <source>
        <strain evidence="7 8">NEAU-184</strain>
    </source>
</reference>
<gene>
    <name evidence="7" type="ORF">FYC51_06525</name>
</gene>
<feature type="transmembrane region" description="Helical" evidence="5">
    <location>
        <begin position="426"/>
        <end position="447"/>
    </location>
</feature>
<feature type="transmembrane region" description="Helical" evidence="5">
    <location>
        <begin position="147"/>
        <end position="165"/>
    </location>
</feature>
<feature type="transmembrane region" description="Helical" evidence="5">
    <location>
        <begin position="185"/>
        <end position="203"/>
    </location>
</feature>
<dbReference type="Pfam" id="PF07690">
    <property type="entry name" value="MFS_1"/>
    <property type="match status" value="2"/>
</dbReference>
<feature type="transmembrane region" description="Helical" evidence="5">
    <location>
        <begin position="113"/>
        <end position="135"/>
    </location>
</feature>
<keyword evidence="2 5" id="KW-0812">Transmembrane</keyword>
<keyword evidence="8" id="KW-1185">Reference proteome</keyword>
<comment type="subcellular location">
    <subcellularLocation>
        <location evidence="1">Cell membrane</location>
        <topology evidence="1">Multi-pass membrane protein</topology>
    </subcellularLocation>
</comment>
<evidence type="ECO:0000256" key="1">
    <source>
        <dbReference type="ARBA" id="ARBA00004651"/>
    </source>
</evidence>
<evidence type="ECO:0000259" key="6">
    <source>
        <dbReference type="PROSITE" id="PS50850"/>
    </source>
</evidence>
<evidence type="ECO:0000256" key="5">
    <source>
        <dbReference type="SAM" id="Phobius"/>
    </source>
</evidence>
<feature type="domain" description="Major facilitator superfamily (MFS) profile" evidence="6">
    <location>
        <begin position="298"/>
        <end position="482"/>
    </location>
</feature>
<evidence type="ECO:0000256" key="4">
    <source>
        <dbReference type="ARBA" id="ARBA00023136"/>
    </source>
</evidence>
<dbReference type="AlphaFoldDB" id="A0A5S4VH04"/>
<proteinExistence type="predicted"/>
<evidence type="ECO:0000313" key="7">
    <source>
        <dbReference type="EMBL" id="TYL53335.1"/>
    </source>
</evidence>
<dbReference type="InterPro" id="IPR036259">
    <property type="entry name" value="MFS_trans_sf"/>
</dbReference>
<comment type="caution">
    <text evidence="7">The sequence shown here is derived from an EMBL/GenBank/DDBJ whole genome shotgun (WGS) entry which is preliminary data.</text>
</comment>
<dbReference type="GO" id="GO:0022857">
    <property type="term" value="F:transmembrane transporter activity"/>
    <property type="evidence" value="ECO:0007669"/>
    <property type="project" value="InterPro"/>
</dbReference>
<protein>
    <submittedName>
        <fullName evidence="7">MFS transporter</fullName>
    </submittedName>
</protein>
<evidence type="ECO:0000256" key="2">
    <source>
        <dbReference type="ARBA" id="ARBA00022692"/>
    </source>
</evidence>
<feature type="transmembrane region" description="Helical" evidence="5">
    <location>
        <begin position="388"/>
        <end position="414"/>
    </location>
</feature>
<feature type="transmembrane region" description="Helical" evidence="5">
    <location>
        <begin position="58"/>
        <end position="79"/>
    </location>
</feature>
<evidence type="ECO:0000313" key="8">
    <source>
        <dbReference type="Proteomes" id="UP000325243"/>
    </source>
</evidence>
<feature type="transmembrane region" description="Helical" evidence="5">
    <location>
        <begin position="299"/>
        <end position="322"/>
    </location>
</feature>
<dbReference type="PROSITE" id="PS50850">
    <property type="entry name" value="MFS"/>
    <property type="match status" value="1"/>
</dbReference>
<evidence type="ECO:0000256" key="3">
    <source>
        <dbReference type="ARBA" id="ARBA00022989"/>
    </source>
</evidence>
<dbReference type="SUPFAM" id="SSF103473">
    <property type="entry name" value="MFS general substrate transporter"/>
    <property type="match status" value="1"/>
</dbReference>
<feature type="transmembrane region" description="Helical" evidence="5">
    <location>
        <begin position="453"/>
        <end position="473"/>
    </location>
</feature>
<dbReference type="PANTHER" id="PTHR23534:SF1">
    <property type="entry name" value="MAJOR FACILITATOR SUPERFAMILY PROTEIN"/>
    <property type="match status" value="1"/>
</dbReference>
<feature type="transmembrane region" description="Helical" evidence="5">
    <location>
        <begin position="20"/>
        <end position="46"/>
    </location>
</feature>
<keyword evidence="3 5" id="KW-1133">Transmembrane helix</keyword>
<sequence>MTARTDATTTQGTRMPRRGLGLTVLIVNQLLAGVGVATGMALAAILTADLTGTLAMGGLAQSSSVLGAAIVAIPLAKLAVRSGRHVALATGYALACVGALLVIVAAASAWAPLVFLGLAAFGAGAAAGLQARFAATEVAAPGFEARSMSLVLWATTIGSVAGPLLSQTGDAVGQAIGLPPLVGPFVFSAVAFAISTLLVGTLLRIPKAGHLAVDTEATADAATAPDAVESAPAAGVASRSARESAVAPAAVDAAAVDPAATPEAAAASAEVEASVTSAAPARRVGSWHALRIAVREPRALVAILAIVCSQTVMICVMVMTPVHMTEHGLSLSLVGVVISIHILGMYGASPIMGWLSDRIGSIRVIGIGAAILVTATMIGILAPADDVLLLPLALGLLGLGWSASLIGGSTLLTTTVDERIRVPLQGATDAAMNVAAAGAAAISGVVLGAGGFAAVNVVAIFVLVPLAIAALRLRMIGRQAPA</sequence>
<dbReference type="GO" id="GO:0005886">
    <property type="term" value="C:plasma membrane"/>
    <property type="evidence" value="ECO:0007669"/>
    <property type="project" value="UniProtKB-SubCell"/>
</dbReference>
<name>A0A5S4VH04_9MICO</name>
<dbReference type="Gene3D" id="1.20.1250.20">
    <property type="entry name" value="MFS general substrate transporter like domains"/>
    <property type="match status" value="1"/>
</dbReference>
<dbReference type="Proteomes" id="UP000325243">
    <property type="component" value="Unassembled WGS sequence"/>
</dbReference>
<feature type="transmembrane region" description="Helical" evidence="5">
    <location>
        <begin position="328"/>
        <end position="348"/>
    </location>
</feature>
<dbReference type="PANTHER" id="PTHR23534">
    <property type="entry name" value="MFS PERMEASE"/>
    <property type="match status" value="1"/>
</dbReference>
<keyword evidence="4 5" id="KW-0472">Membrane</keyword>
<feature type="transmembrane region" description="Helical" evidence="5">
    <location>
        <begin position="360"/>
        <end position="382"/>
    </location>
</feature>
<feature type="transmembrane region" description="Helical" evidence="5">
    <location>
        <begin position="86"/>
        <end position="107"/>
    </location>
</feature>
<dbReference type="InterPro" id="IPR020846">
    <property type="entry name" value="MFS_dom"/>
</dbReference>
<dbReference type="RefSeq" id="WP_148732804.1">
    <property type="nucleotide sequence ID" value="NZ_VSSB01000001.1"/>
</dbReference>
<dbReference type="EMBL" id="VSSB01000001">
    <property type="protein sequence ID" value="TYL53335.1"/>
    <property type="molecule type" value="Genomic_DNA"/>
</dbReference>
<dbReference type="InterPro" id="IPR011701">
    <property type="entry name" value="MFS"/>
</dbReference>
<accession>A0A5S4VH04</accession>